<dbReference type="Pfam" id="PF19886">
    <property type="entry name" value="DUF6359"/>
    <property type="match status" value="1"/>
</dbReference>
<keyword evidence="1" id="KW-0540">Nuclease</keyword>
<name>A0ABP7S2J7_9PSEU</name>
<reference evidence="7" key="1">
    <citation type="journal article" date="2019" name="Int. J. Syst. Evol. Microbiol.">
        <title>The Global Catalogue of Microorganisms (GCM) 10K type strain sequencing project: providing services to taxonomists for standard genome sequencing and annotation.</title>
        <authorList>
            <consortium name="The Broad Institute Genomics Platform"/>
            <consortium name="The Broad Institute Genome Sequencing Center for Infectious Disease"/>
            <person name="Wu L."/>
            <person name="Ma J."/>
        </authorList>
    </citation>
    <scope>NUCLEOTIDE SEQUENCE [LARGE SCALE GENOMIC DNA]</scope>
    <source>
        <strain evidence="7">JCM 17342</strain>
    </source>
</reference>
<protein>
    <recommendedName>
        <fullName evidence="5">Endonuclease YhcR N-terminal domain-containing protein</fullName>
    </recommendedName>
</protein>
<dbReference type="EMBL" id="BAABAL010000008">
    <property type="protein sequence ID" value="GAA4005380.1"/>
    <property type="molecule type" value="Genomic_DNA"/>
</dbReference>
<feature type="compositionally biased region" description="Pro residues" evidence="3">
    <location>
        <begin position="134"/>
        <end position="150"/>
    </location>
</feature>
<dbReference type="InterPro" id="IPR045939">
    <property type="entry name" value="YhcR_N"/>
</dbReference>
<feature type="domain" description="Endonuclease YhcR N-terminal" evidence="5">
    <location>
        <begin position="22"/>
        <end position="124"/>
    </location>
</feature>
<keyword evidence="2" id="KW-0378">Hydrolase</keyword>
<feature type="compositionally biased region" description="Basic and acidic residues" evidence="3">
    <location>
        <begin position="280"/>
        <end position="289"/>
    </location>
</feature>
<dbReference type="InterPro" id="IPR007346">
    <property type="entry name" value="Endonuclease-I"/>
</dbReference>
<feature type="region of interest" description="Disordered" evidence="3">
    <location>
        <begin position="235"/>
        <end position="289"/>
    </location>
</feature>
<proteinExistence type="predicted"/>
<evidence type="ECO:0000259" key="5">
    <source>
        <dbReference type="Pfam" id="PF19886"/>
    </source>
</evidence>
<dbReference type="SUPFAM" id="SSF54060">
    <property type="entry name" value="His-Me finger endonucleases"/>
    <property type="match status" value="1"/>
</dbReference>
<dbReference type="InterPro" id="IPR044925">
    <property type="entry name" value="His-Me_finger_sf"/>
</dbReference>
<feature type="chain" id="PRO_5046810869" description="Endonuclease YhcR N-terminal domain-containing protein" evidence="4">
    <location>
        <begin position="19"/>
        <end position="379"/>
    </location>
</feature>
<keyword evidence="7" id="KW-1185">Reference proteome</keyword>
<accession>A0ABP7S2J7</accession>
<gene>
    <name evidence="6" type="ORF">GCM10022247_28380</name>
</gene>
<dbReference type="PANTHER" id="PTHR33607">
    <property type="entry name" value="ENDONUCLEASE-1"/>
    <property type="match status" value="1"/>
</dbReference>
<evidence type="ECO:0000313" key="7">
    <source>
        <dbReference type="Proteomes" id="UP001501747"/>
    </source>
</evidence>
<evidence type="ECO:0000256" key="4">
    <source>
        <dbReference type="SAM" id="SignalP"/>
    </source>
</evidence>
<comment type="caution">
    <text evidence="6">The sequence shown here is derived from an EMBL/GenBank/DDBJ whole genome shotgun (WGS) entry which is preliminary data.</text>
</comment>
<feature type="compositionally biased region" description="Low complexity" evidence="3">
    <location>
        <begin position="120"/>
        <end position="133"/>
    </location>
</feature>
<evidence type="ECO:0000256" key="1">
    <source>
        <dbReference type="ARBA" id="ARBA00022722"/>
    </source>
</evidence>
<keyword evidence="4" id="KW-0732">Signal</keyword>
<evidence type="ECO:0000256" key="3">
    <source>
        <dbReference type="SAM" id="MobiDB-lite"/>
    </source>
</evidence>
<evidence type="ECO:0000313" key="6">
    <source>
        <dbReference type="EMBL" id="GAA4005380.1"/>
    </source>
</evidence>
<feature type="signal peptide" evidence="4">
    <location>
        <begin position="1"/>
        <end position="18"/>
    </location>
</feature>
<sequence length="379" mass="40588">MGVVAAVVLVQGPTTASAATPLTVAQAMGQQNGSSATVRGYVVGQPTAASTVLRSNFTGDTAIALADTAGETATSRMLYVQITSSFRAAYGLRSTPSLLGKRLDVTGKLGPYFSHAGLTSPTAIAPSGPTTPTTTPPPTTPPPTTSPPPVGADDYYKDAIGKTGPALKTALHTIIKTNTKLSYDQVWEALKVTDEDPNNSANVMLFYENRSLSKAASGGNPDNWNREHVWAKSHGNFGTATGPGTDIHHLRPTDVSVNSTRGNKDFDMGGSPVSEAPGNRTDEDSWEPADHAKGDVARMIFYMAVRYAGGDGFPDLEVNDTVNNGTNPFMGKLSVLKQWSEQDKPDAFEKKRNQLIFDRFQHNRNPFIDHPEWVSLIWP</sequence>
<dbReference type="Proteomes" id="UP001501747">
    <property type="component" value="Unassembled WGS sequence"/>
</dbReference>
<evidence type="ECO:0000256" key="2">
    <source>
        <dbReference type="ARBA" id="ARBA00022801"/>
    </source>
</evidence>
<dbReference type="PANTHER" id="PTHR33607:SF2">
    <property type="entry name" value="ENDONUCLEASE-1"/>
    <property type="match status" value="1"/>
</dbReference>
<dbReference type="Pfam" id="PF04231">
    <property type="entry name" value="Endonuclease_1"/>
    <property type="match status" value="1"/>
</dbReference>
<feature type="region of interest" description="Disordered" evidence="3">
    <location>
        <begin position="120"/>
        <end position="154"/>
    </location>
</feature>
<organism evidence="6 7">
    <name type="scientific">Allokutzneria multivorans</name>
    <dbReference type="NCBI Taxonomy" id="1142134"/>
    <lineage>
        <taxon>Bacteria</taxon>
        <taxon>Bacillati</taxon>
        <taxon>Actinomycetota</taxon>
        <taxon>Actinomycetes</taxon>
        <taxon>Pseudonocardiales</taxon>
        <taxon>Pseudonocardiaceae</taxon>
        <taxon>Allokutzneria</taxon>
    </lineage>
</organism>